<dbReference type="EMBL" id="CP111017">
    <property type="protein sequence ID" value="WAR08273.1"/>
    <property type="molecule type" value="Genomic_DNA"/>
</dbReference>
<protein>
    <submittedName>
        <fullName evidence="1">Uncharacterized protein</fullName>
    </submittedName>
</protein>
<sequence>MLSSHLQKKIFHTSHGPESSGVYHHEKRCAHCDATDLLRRLVYHYNRGSHDLFSQPEPKKSTMNPSVWDIKVLLRQMGPKVSTQILFMHAIFGCDTTHLYDIGKGASLKHFIASCDLREQSTVFGTPSASTTDVVAAGENALVYLYSWKPGRALNSLQNNRLCEKVATSISLVQSQSLPPTSAAEKYQSPCVLP</sequence>
<name>A0ABY7EHZ1_MYAAR</name>
<dbReference type="Proteomes" id="UP001164746">
    <property type="component" value="Chromosome 6"/>
</dbReference>
<proteinExistence type="predicted"/>
<reference evidence="1" key="1">
    <citation type="submission" date="2022-11" db="EMBL/GenBank/DDBJ databases">
        <title>Centuries of genome instability and evolution in soft-shell clam transmissible cancer (bioRxiv).</title>
        <authorList>
            <person name="Hart S.F.M."/>
            <person name="Yonemitsu M.A."/>
            <person name="Giersch R.M."/>
            <person name="Beal B.F."/>
            <person name="Arriagada G."/>
            <person name="Davis B.W."/>
            <person name="Ostrander E.A."/>
            <person name="Goff S.P."/>
            <person name="Metzger M.J."/>
        </authorList>
    </citation>
    <scope>NUCLEOTIDE SEQUENCE</scope>
    <source>
        <strain evidence="1">MELC-2E11</strain>
        <tissue evidence="1">Siphon/mantle</tissue>
    </source>
</reference>
<accession>A0ABY7EHZ1</accession>
<evidence type="ECO:0000313" key="1">
    <source>
        <dbReference type="EMBL" id="WAR08273.1"/>
    </source>
</evidence>
<keyword evidence="2" id="KW-1185">Reference proteome</keyword>
<gene>
    <name evidence="1" type="ORF">MAR_018231</name>
</gene>
<evidence type="ECO:0000313" key="2">
    <source>
        <dbReference type="Proteomes" id="UP001164746"/>
    </source>
</evidence>
<organism evidence="1 2">
    <name type="scientific">Mya arenaria</name>
    <name type="common">Soft-shell clam</name>
    <dbReference type="NCBI Taxonomy" id="6604"/>
    <lineage>
        <taxon>Eukaryota</taxon>
        <taxon>Metazoa</taxon>
        <taxon>Spiralia</taxon>
        <taxon>Lophotrochozoa</taxon>
        <taxon>Mollusca</taxon>
        <taxon>Bivalvia</taxon>
        <taxon>Autobranchia</taxon>
        <taxon>Heteroconchia</taxon>
        <taxon>Euheterodonta</taxon>
        <taxon>Imparidentia</taxon>
        <taxon>Neoheterodontei</taxon>
        <taxon>Myida</taxon>
        <taxon>Myoidea</taxon>
        <taxon>Myidae</taxon>
        <taxon>Mya</taxon>
    </lineage>
</organism>
<feature type="non-terminal residue" evidence="1">
    <location>
        <position position="1"/>
    </location>
</feature>